<dbReference type="Proteomes" id="UP000540506">
    <property type="component" value="Unassembled WGS sequence"/>
</dbReference>
<dbReference type="FunFam" id="1.10.10.10:FF:000001">
    <property type="entry name" value="LysR family transcriptional regulator"/>
    <property type="match status" value="1"/>
</dbReference>
<dbReference type="Gene3D" id="1.10.10.10">
    <property type="entry name" value="Winged helix-like DNA-binding domain superfamily/Winged helix DNA-binding domain"/>
    <property type="match status" value="1"/>
</dbReference>
<evidence type="ECO:0000313" key="7">
    <source>
        <dbReference type="EMBL" id="MBB4926318.1"/>
    </source>
</evidence>
<dbReference type="InterPro" id="IPR000847">
    <property type="entry name" value="LysR_HTH_N"/>
</dbReference>
<dbReference type="EMBL" id="JACHJV010000001">
    <property type="protein sequence ID" value="MBB4926318.1"/>
    <property type="molecule type" value="Genomic_DNA"/>
</dbReference>
<dbReference type="Pfam" id="PF00126">
    <property type="entry name" value="HTH_1"/>
    <property type="match status" value="1"/>
</dbReference>
<dbReference type="PANTHER" id="PTHR30419">
    <property type="entry name" value="HTH-TYPE TRANSCRIPTIONAL REGULATOR YBHD"/>
    <property type="match status" value="1"/>
</dbReference>
<dbReference type="GO" id="GO:0003677">
    <property type="term" value="F:DNA binding"/>
    <property type="evidence" value="ECO:0007669"/>
    <property type="project" value="UniProtKB-KW"/>
</dbReference>
<comment type="similarity">
    <text evidence="1">Belongs to the LysR transcriptional regulatory family.</text>
</comment>
<evidence type="ECO:0000256" key="3">
    <source>
        <dbReference type="ARBA" id="ARBA00023125"/>
    </source>
</evidence>
<dbReference type="SUPFAM" id="SSF53850">
    <property type="entry name" value="Periplasmic binding protein-like II"/>
    <property type="match status" value="1"/>
</dbReference>
<dbReference type="PROSITE" id="PS50931">
    <property type="entry name" value="HTH_LYSR"/>
    <property type="match status" value="1"/>
</dbReference>
<proteinExistence type="inferred from homology"/>
<dbReference type="InterPro" id="IPR036390">
    <property type="entry name" value="WH_DNA-bd_sf"/>
</dbReference>
<evidence type="ECO:0000256" key="4">
    <source>
        <dbReference type="ARBA" id="ARBA00023163"/>
    </source>
</evidence>
<evidence type="ECO:0000256" key="2">
    <source>
        <dbReference type="ARBA" id="ARBA00023015"/>
    </source>
</evidence>
<sequence>MELRYLKYFLAVAETSSFTQAAADCFVAQSALSQQIARLESEVGTRLFHRTSRSVRLTAAGQLLVPLARRILAEVDNARTELDALDGLRRGRLRLGLIQTAGGAADMVAVLGEYRRRYPGIELNVRNAPSAEMVAAVAEGTLDLAVVGLVADRATPAGLVRRVLARDPLVVVVCGGHPLAGRGRIELSELTSATAEHATLIQGARGTGLRHQVEAAFARAGLVADQSFEIGQIHDMVKLAAAGVGATVVPRSAVHGPGSFEPLTEGAAVLELTDPAAVHEVAVVYDSERLAPAAAAFLRVLGAGDPGGLGEPGEPGEPSGDQSL</sequence>
<dbReference type="Pfam" id="PF03466">
    <property type="entry name" value="LysR_substrate"/>
    <property type="match status" value="1"/>
</dbReference>
<dbReference type="InterPro" id="IPR036388">
    <property type="entry name" value="WH-like_DNA-bd_sf"/>
</dbReference>
<dbReference type="GO" id="GO:0003700">
    <property type="term" value="F:DNA-binding transcription factor activity"/>
    <property type="evidence" value="ECO:0007669"/>
    <property type="project" value="InterPro"/>
</dbReference>
<dbReference type="Gene3D" id="3.40.190.10">
    <property type="entry name" value="Periplasmic binding protein-like II"/>
    <property type="match status" value="2"/>
</dbReference>
<evidence type="ECO:0000259" key="6">
    <source>
        <dbReference type="PROSITE" id="PS50931"/>
    </source>
</evidence>
<dbReference type="SUPFAM" id="SSF46785">
    <property type="entry name" value="Winged helix' DNA-binding domain"/>
    <property type="match status" value="1"/>
</dbReference>
<keyword evidence="3 7" id="KW-0238">DNA-binding</keyword>
<keyword evidence="2" id="KW-0805">Transcription regulation</keyword>
<dbReference type="AlphaFoldDB" id="A0A7W7R735"/>
<reference evidence="7 8" key="1">
    <citation type="submission" date="2020-08" db="EMBL/GenBank/DDBJ databases">
        <title>Sequencing the genomes of 1000 actinobacteria strains.</title>
        <authorList>
            <person name="Klenk H.-P."/>
        </authorList>
    </citation>
    <scope>NUCLEOTIDE SEQUENCE [LARGE SCALE GENOMIC DNA]</scope>
    <source>
        <strain evidence="7 8">DSM 41654</strain>
    </source>
</reference>
<feature type="region of interest" description="Disordered" evidence="5">
    <location>
        <begin position="305"/>
        <end position="324"/>
    </location>
</feature>
<dbReference type="InterPro" id="IPR005119">
    <property type="entry name" value="LysR_subst-bd"/>
</dbReference>
<feature type="domain" description="HTH lysR-type" evidence="6">
    <location>
        <begin position="1"/>
        <end position="58"/>
    </location>
</feature>
<evidence type="ECO:0000256" key="5">
    <source>
        <dbReference type="SAM" id="MobiDB-lite"/>
    </source>
</evidence>
<organism evidence="7 8">
    <name type="scientific">Kitasatospora kifunensis</name>
    <name type="common">Streptomyces kifunensis</name>
    <dbReference type="NCBI Taxonomy" id="58351"/>
    <lineage>
        <taxon>Bacteria</taxon>
        <taxon>Bacillati</taxon>
        <taxon>Actinomycetota</taxon>
        <taxon>Actinomycetes</taxon>
        <taxon>Kitasatosporales</taxon>
        <taxon>Streptomycetaceae</taxon>
        <taxon>Kitasatospora</taxon>
    </lineage>
</organism>
<dbReference type="RefSeq" id="WP_184939403.1">
    <property type="nucleotide sequence ID" value="NZ_JACHJV010000001.1"/>
</dbReference>
<gene>
    <name evidence="7" type="ORF">FHR34_005311</name>
</gene>
<dbReference type="InterPro" id="IPR050950">
    <property type="entry name" value="HTH-type_LysR_regulators"/>
</dbReference>
<evidence type="ECO:0000256" key="1">
    <source>
        <dbReference type="ARBA" id="ARBA00009437"/>
    </source>
</evidence>
<dbReference type="PRINTS" id="PR00039">
    <property type="entry name" value="HTHLYSR"/>
</dbReference>
<name>A0A7W7R735_KITKI</name>
<protein>
    <submittedName>
        <fullName evidence="7">DNA-binding transcriptional LysR family regulator</fullName>
    </submittedName>
</protein>
<dbReference type="GO" id="GO:0005829">
    <property type="term" value="C:cytosol"/>
    <property type="evidence" value="ECO:0007669"/>
    <property type="project" value="TreeGrafter"/>
</dbReference>
<keyword evidence="4" id="KW-0804">Transcription</keyword>
<evidence type="ECO:0000313" key="8">
    <source>
        <dbReference type="Proteomes" id="UP000540506"/>
    </source>
</evidence>
<accession>A0A7W7R735</accession>
<comment type="caution">
    <text evidence="7">The sequence shown here is derived from an EMBL/GenBank/DDBJ whole genome shotgun (WGS) entry which is preliminary data.</text>
</comment>
<keyword evidence="8" id="KW-1185">Reference proteome</keyword>